<keyword evidence="5" id="KW-1003">Cell membrane</keyword>
<feature type="transmembrane region" description="Helical" evidence="5">
    <location>
        <begin position="182"/>
        <end position="203"/>
    </location>
</feature>
<dbReference type="GO" id="GO:0140359">
    <property type="term" value="F:ABC-type transporter activity"/>
    <property type="evidence" value="ECO:0007669"/>
    <property type="project" value="InterPro"/>
</dbReference>
<feature type="transmembrane region" description="Helical" evidence="5">
    <location>
        <begin position="238"/>
        <end position="260"/>
    </location>
</feature>
<dbReference type="Proteomes" id="UP000245086">
    <property type="component" value="Unassembled WGS sequence"/>
</dbReference>
<dbReference type="PANTHER" id="PTHR43332">
    <property type="entry name" value="INNER MEMBRANE TRANSPORT PERMEASE YADH-RELATED"/>
    <property type="match status" value="1"/>
</dbReference>
<dbReference type="GO" id="GO:0043190">
    <property type="term" value="C:ATP-binding cassette (ABC) transporter complex"/>
    <property type="evidence" value="ECO:0007669"/>
    <property type="project" value="InterPro"/>
</dbReference>
<dbReference type="Pfam" id="PF01061">
    <property type="entry name" value="ABC2_membrane"/>
    <property type="match status" value="1"/>
</dbReference>
<comment type="similarity">
    <text evidence="5">Belongs to the ABC-2 integral membrane protein family.</text>
</comment>
<dbReference type="EMBL" id="BFBR01000007">
    <property type="protein sequence ID" value="GBF58563.1"/>
    <property type="molecule type" value="Genomic_DNA"/>
</dbReference>
<protein>
    <recommendedName>
        <fullName evidence="5">Transport permease protein</fullName>
    </recommendedName>
</protein>
<evidence type="ECO:0000259" key="6">
    <source>
        <dbReference type="PROSITE" id="PS51012"/>
    </source>
</evidence>
<evidence type="ECO:0000256" key="4">
    <source>
        <dbReference type="ARBA" id="ARBA00023136"/>
    </source>
</evidence>
<keyword evidence="2 5" id="KW-0812">Transmembrane</keyword>
<comment type="caution">
    <text evidence="7">The sequence shown here is derived from an EMBL/GenBank/DDBJ whole genome shotgun (WGS) entry which is preliminary data.</text>
</comment>
<dbReference type="OrthoDB" id="9804001at2"/>
<keyword evidence="4 5" id="KW-0472">Membrane</keyword>
<feature type="transmembrane region" description="Helical" evidence="5">
    <location>
        <begin position="70"/>
        <end position="88"/>
    </location>
</feature>
<feature type="transmembrane region" description="Helical" evidence="5">
    <location>
        <begin position="130"/>
        <end position="147"/>
    </location>
</feature>
<dbReference type="InterPro" id="IPR000412">
    <property type="entry name" value="ABC_2_transport"/>
</dbReference>
<dbReference type="PROSITE" id="PS51012">
    <property type="entry name" value="ABC_TM2"/>
    <property type="match status" value="1"/>
</dbReference>
<evidence type="ECO:0000313" key="7">
    <source>
        <dbReference type="EMBL" id="GBF58563.1"/>
    </source>
</evidence>
<sequence>MTHAAIPPAPRTYGGLNWLGLKTLYLREVRRFWKVAVQTIFGPVVSTWLLMVVFVMAFGADKRMMSGIPFADFLAPGLIMLSIIQNAFANSSSSLIVAKVQGTTVDFLMPPLSAGELTAGFIAGATTRGLLVALAMALSIVVFANVVPKHWGWTLYFGLTGAIMFGAFGVLGGIWADKFDNLAFVTSFLITPLTFLSGTFYSIKVLPEPFHTLSMWNPVFHLIDGFRYGFTGHADADVMISAVSSGLISLALVFLCWRVFKTGWRMRA</sequence>
<evidence type="ECO:0000256" key="3">
    <source>
        <dbReference type="ARBA" id="ARBA00022989"/>
    </source>
</evidence>
<dbReference type="InterPro" id="IPR052522">
    <property type="entry name" value="ABC-2_transport_permease"/>
</dbReference>
<keyword evidence="5" id="KW-0813">Transport</keyword>
<dbReference type="PIRSF" id="PIRSF006648">
    <property type="entry name" value="DrrB"/>
    <property type="match status" value="1"/>
</dbReference>
<feature type="domain" description="ABC transmembrane type-2" evidence="6">
    <location>
        <begin position="34"/>
        <end position="263"/>
    </location>
</feature>
<feature type="transmembrane region" description="Helical" evidence="5">
    <location>
        <begin position="35"/>
        <end position="58"/>
    </location>
</feature>
<evidence type="ECO:0000256" key="5">
    <source>
        <dbReference type="RuleBase" id="RU361157"/>
    </source>
</evidence>
<evidence type="ECO:0000256" key="2">
    <source>
        <dbReference type="ARBA" id="ARBA00022692"/>
    </source>
</evidence>
<gene>
    <name evidence="7" type="primary">yadH</name>
    <name evidence="7" type="ORF">PbB2_02249</name>
</gene>
<evidence type="ECO:0000313" key="8">
    <source>
        <dbReference type="Proteomes" id="UP000245086"/>
    </source>
</evidence>
<keyword evidence="3 5" id="KW-1133">Transmembrane helix</keyword>
<proteinExistence type="inferred from homology"/>
<dbReference type="AlphaFoldDB" id="A0A2P2EBY3"/>
<organism evidence="7 8">
    <name type="scientific">Candidatus Phycosocius bacilliformis</name>
    <dbReference type="NCBI Taxonomy" id="1445552"/>
    <lineage>
        <taxon>Bacteria</taxon>
        <taxon>Pseudomonadati</taxon>
        <taxon>Pseudomonadota</taxon>
        <taxon>Alphaproteobacteria</taxon>
        <taxon>Caulobacterales</taxon>
        <taxon>Caulobacterales incertae sedis</taxon>
        <taxon>Candidatus Phycosocius</taxon>
    </lineage>
</organism>
<name>A0A2P2EBY3_9PROT</name>
<feature type="transmembrane region" description="Helical" evidence="5">
    <location>
        <begin position="153"/>
        <end position="175"/>
    </location>
</feature>
<dbReference type="InterPro" id="IPR013525">
    <property type="entry name" value="ABC2_TM"/>
</dbReference>
<evidence type="ECO:0000256" key="1">
    <source>
        <dbReference type="ARBA" id="ARBA00004141"/>
    </source>
</evidence>
<dbReference type="RefSeq" id="WP_108985617.1">
    <property type="nucleotide sequence ID" value="NZ_BFBR01000007.1"/>
</dbReference>
<dbReference type="PANTHER" id="PTHR43332:SF1">
    <property type="entry name" value="TRANSPORT PERMEASE PROTEIN"/>
    <property type="match status" value="1"/>
</dbReference>
<dbReference type="PRINTS" id="PR00164">
    <property type="entry name" value="ABC2TRNSPORT"/>
</dbReference>
<accession>A0A2P2EBY3</accession>
<dbReference type="InterPro" id="IPR047817">
    <property type="entry name" value="ABC2_TM_bact-type"/>
</dbReference>
<comment type="subcellular location">
    <subcellularLocation>
        <location evidence="5">Cell inner membrane</location>
        <topology evidence="5">Multi-pass membrane protein</topology>
    </subcellularLocation>
    <subcellularLocation>
        <location evidence="1">Membrane</location>
        <topology evidence="1">Multi-pass membrane protein</topology>
    </subcellularLocation>
</comment>
<keyword evidence="8" id="KW-1185">Reference proteome</keyword>
<reference evidence="7 8" key="1">
    <citation type="journal article" date="2018" name="Genome Announc.">
        <title>Draft Genome Sequence of "Candidatus Phycosocius bacilliformis," an Alphaproteobacterial Ectosymbiont of the Hydrocarbon-Producing Green Alga Botryococcus braunii.</title>
        <authorList>
            <person name="Tanabe Y."/>
            <person name="Yamaguchi H."/>
            <person name="Watanabe M.M."/>
        </authorList>
    </citation>
    <scope>NUCLEOTIDE SEQUENCE [LARGE SCALE GENOMIC DNA]</scope>
    <source>
        <strain evidence="7 8">BOTRYCO-2</strain>
    </source>
</reference>